<protein>
    <submittedName>
        <fullName evidence="1">Uncharacterized protein</fullName>
    </submittedName>
</protein>
<reference evidence="1 2" key="1">
    <citation type="journal article" date="2021" name="Elife">
        <title>Chloroplast acquisition without the gene transfer in kleptoplastic sea slugs, Plakobranchus ocellatus.</title>
        <authorList>
            <person name="Maeda T."/>
            <person name="Takahashi S."/>
            <person name="Yoshida T."/>
            <person name="Shimamura S."/>
            <person name="Takaki Y."/>
            <person name="Nagai Y."/>
            <person name="Toyoda A."/>
            <person name="Suzuki Y."/>
            <person name="Arimoto A."/>
            <person name="Ishii H."/>
            <person name="Satoh N."/>
            <person name="Nishiyama T."/>
            <person name="Hasebe M."/>
            <person name="Maruyama T."/>
            <person name="Minagawa J."/>
            <person name="Obokata J."/>
            <person name="Shigenobu S."/>
        </authorList>
    </citation>
    <scope>NUCLEOTIDE SEQUENCE [LARGE SCALE GENOMIC DNA]</scope>
</reference>
<evidence type="ECO:0000313" key="1">
    <source>
        <dbReference type="EMBL" id="GFR85481.1"/>
    </source>
</evidence>
<accession>A0AAV4GJJ3</accession>
<dbReference type="Proteomes" id="UP000762676">
    <property type="component" value="Unassembled WGS sequence"/>
</dbReference>
<gene>
    <name evidence="1" type="ORF">ElyMa_002442300</name>
</gene>
<comment type="caution">
    <text evidence="1">The sequence shown here is derived from an EMBL/GenBank/DDBJ whole genome shotgun (WGS) entry which is preliminary data.</text>
</comment>
<name>A0AAV4GJJ3_9GAST</name>
<organism evidence="1 2">
    <name type="scientific">Elysia marginata</name>
    <dbReference type="NCBI Taxonomy" id="1093978"/>
    <lineage>
        <taxon>Eukaryota</taxon>
        <taxon>Metazoa</taxon>
        <taxon>Spiralia</taxon>
        <taxon>Lophotrochozoa</taxon>
        <taxon>Mollusca</taxon>
        <taxon>Gastropoda</taxon>
        <taxon>Heterobranchia</taxon>
        <taxon>Euthyneura</taxon>
        <taxon>Panpulmonata</taxon>
        <taxon>Sacoglossa</taxon>
        <taxon>Placobranchoidea</taxon>
        <taxon>Plakobranchidae</taxon>
        <taxon>Elysia</taxon>
    </lineage>
</organism>
<evidence type="ECO:0000313" key="2">
    <source>
        <dbReference type="Proteomes" id="UP000762676"/>
    </source>
</evidence>
<dbReference type="AlphaFoldDB" id="A0AAV4GJJ3"/>
<sequence length="155" mass="17937">MVFNSLPTILNFSLEYLLTSSNATNTDNSQAERSSKAHRQTFPQSGKYVLLTSEEKAYIVNWLKAIPTVPSHYCRKPSTYADKHFIFPGETLSSLHNDYQQDCLRDSVRAVERKYFTNVFKDLNMSFFHPRKDQCDKCISAKLGLVRREEHEAHV</sequence>
<proteinExistence type="predicted"/>
<keyword evidence="2" id="KW-1185">Reference proteome</keyword>
<dbReference type="EMBL" id="BMAT01005018">
    <property type="protein sequence ID" value="GFR85481.1"/>
    <property type="molecule type" value="Genomic_DNA"/>
</dbReference>